<sequence>MRCYAANKGVYAQSPAGEYLVKLRLYELEERLDPGVFVRISHSEIVNLKQVTALDLSLAGTIKMTLAGGAAVCWVSRRYVPKIKQALGLGRGRRA</sequence>
<dbReference type="PANTHER" id="PTHR37299">
    <property type="entry name" value="TRANSCRIPTIONAL REGULATOR-RELATED"/>
    <property type="match status" value="1"/>
</dbReference>
<proteinExistence type="predicted"/>
<reference evidence="6" key="1">
    <citation type="submission" date="2022-06" db="EMBL/GenBank/DDBJ databases">
        <title>Isolation of gut microbiota from human fecal samples.</title>
        <authorList>
            <person name="Pamer E.G."/>
            <person name="Barat B."/>
            <person name="Waligurski E."/>
            <person name="Medina S."/>
            <person name="Paddock L."/>
            <person name="Mostad J."/>
        </authorList>
    </citation>
    <scope>NUCLEOTIDE SEQUENCE</scope>
    <source>
        <strain evidence="6">DFI.9.91</strain>
    </source>
</reference>
<evidence type="ECO:0000256" key="4">
    <source>
        <dbReference type="ARBA" id="ARBA00023163"/>
    </source>
</evidence>
<evidence type="ECO:0000259" key="5">
    <source>
        <dbReference type="PROSITE" id="PS50930"/>
    </source>
</evidence>
<keyword evidence="4" id="KW-0804">Transcription</keyword>
<dbReference type="GO" id="GO:0000156">
    <property type="term" value="F:phosphorelay response regulator activity"/>
    <property type="evidence" value="ECO:0007669"/>
    <property type="project" value="InterPro"/>
</dbReference>
<comment type="caution">
    <text evidence="6">The sequence shown here is derived from an EMBL/GenBank/DDBJ whole genome shotgun (WGS) entry which is preliminary data.</text>
</comment>
<dbReference type="EMBL" id="JANFYS010000002">
    <property type="protein sequence ID" value="MCQ4769224.1"/>
    <property type="molecule type" value="Genomic_DNA"/>
</dbReference>
<evidence type="ECO:0000256" key="2">
    <source>
        <dbReference type="ARBA" id="ARBA00023015"/>
    </source>
</evidence>
<dbReference type="SMART" id="SM00850">
    <property type="entry name" value="LytTR"/>
    <property type="match status" value="1"/>
</dbReference>
<evidence type="ECO:0000313" key="6">
    <source>
        <dbReference type="EMBL" id="MCQ4769224.1"/>
    </source>
</evidence>
<name>A0AAW5JMY7_9FIRM</name>
<organism evidence="6 7">
    <name type="scientific">Intestinimonas massiliensis</name>
    <name type="common">ex Afouda et al. 2020</name>
    <dbReference type="NCBI Taxonomy" id="1673721"/>
    <lineage>
        <taxon>Bacteria</taxon>
        <taxon>Bacillati</taxon>
        <taxon>Bacillota</taxon>
        <taxon>Clostridia</taxon>
        <taxon>Eubacteriales</taxon>
        <taxon>Intestinimonas</taxon>
    </lineage>
</organism>
<dbReference type="PANTHER" id="PTHR37299:SF2">
    <property type="entry name" value="HTH LYTTR-TYPE DOMAIN-CONTAINING PROTEIN"/>
    <property type="match status" value="1"/>
</dbReference>
<evidence type="ECO:0000256" key="1">
    <source>
        <dbReference type="ARBA" id="ARBA00022490"/>
    </source>
</evidence>
<evidence type="ECO:0000256" key="3">
    <source>
        <dbReference type="ARBA" id="ARBA00023125"/>
    </source>
</evidence>
<dbReference type="GO" id="GO:0003677">
    <property type="term" value="F:DNA binding"/>
    <property type="evidence" value="ECO:0007669"/>
    <property type="project" value="UniProtKB-KW"/>
</dbReference>
<gene>
    <name evidence="6" type="ORF">NE579_01920</name>
</gene>
<dbReference type="InterPro" id="IPR046947">
    <property type="entry name" value="LytR-like"/>
</dbReference>
<protein>
    <submittedName>
        <fullName evidence="6">LytTR family transcriptional regulator</fullName>
    </submittedName>
</protein>
<accession>A0AAW5JMY7</accession>
<keyword evidence="3" id="KW-0238">DNA-binding</keyword>
<feature type="domain" description="HTH LytTR-type" evidence="5">
    <location>
        <begin position="1"/>
        <end position="89"/>
    </location>
</feature>
<dbReference type="PROSITE" id="PS50930">
    <property type="entry name" value="HTH_LYTTR"/>
    <property type="match status" value="1"/>
</dbReference>
<keyword evidence="1" id="KW-0963">Cytoplasm</keyword>
<keyword evidence="2" id="KW-0805">Transcription regulation</keyword>
<evidence type="ECO:0000313" key="7">
    <source>
        <dbReference type="Proteomes" id="UP001204562"/>
    </source>
</evidence>
<dbReference type="Gene3D" id="2.40.50.1020">
    <property type="entry name" value="LytTr DNA-binding domain"/>
    <property type="match status" value="1"/>
</dbReference>
<dbReference type="Pfam" id="PF04397">
    <property type="entry name" value="LytTR"/>
    <property type="match status" value="1"/>
</dbReference>
<dbReference type="AlphaFoldDB" id="A0AAW5JMY7"/>
<dbReference type="InterPro" id="IPR007492">
    <property type="entry name" value="LytTR_DNA-bd_dom"/>
</dbReference>
<dbReference type="Proteomes" id="UP001204562">
    <property type="component" value="Unassembled WGS sequence"/>
</dbReference>